<dbReference type="EMBL" id="JBHTLQ010000004">
    <property type="protein sequence ID" value="MFD1189485.1"/>
    <property type="molecule type" value="Genomic_DNA"/>
</dbReference>
<dbReference type="PRINTS" id="PR00344">
    <property type="entry name" value="BCTRLSENSOR"/>
</dbReference>
<evidence type="ECO:0000313" key="9">
    <source>
        <dbReference type="EMBL" id="MFD1189485.1"/>
    </source>
</evidence>
<dbReference type="RefSeq" id="WP_377352349.1">
    <property type="nucleotide sequence ID" value="NZ_JBHTLQ010000004.1"/>
</dbReference>
<dbReference type="CDD" id="cd17546">
    <property type="entry name" value="REC_hyHK_CKI1_RcsC-like"/>
    <property type="match status" value="1"/>
</dbReference>
<dbReference type="GO" id="GO:0005524">
    <property type="term" value="F:ATP binding"/>
    <property type="evidence" value="ECO:0007669"/>
    <property type="project" value="UniProtKB-KW"/>
</dbReference>
<dbReference type="PROSITE" id="PS50110">
    <property type="entry name" value="RESPONSE_REGULATORY"/>
    <property type="match status" value="1"/>
</dbReference>
<dbReference type="SMART" id="SM00388">
    <property type="entry name" value="HisKA"/>
    <property type="match status" value="1"/>
</dbReference>
<gene>
    <name evidence="9" type="ORF">ACFQ27_02750</name>
</gene>
<dbReference type="EC" id="2.7.13.3" evidence="2"/>
<feature type="modified residue" description="4-aspartylphosphate" evidence="5">
    <location>
        <position position="541"/>
    </location>
</feature>
<dbReference type="SUPFAM" id="SSF52172">
    <property type="entry name" value="CheY-like"/>
    <property type="match status" value="1"/>
</dbReference>
<keyword evidence="6" id="KW-0812">Transmembrane</keyword>
<feature type="transmembrane region" description="Helical" evidence="6">
    <location>
        <begin position="124"/>
        <end position="142"/>
    </location>
</feature>
<feature type="transmembrane region" description="Helical" evidence="6">
    <location>
        <begin position="52"/>
        <end position="70"/>
    </location>
</feature>
<keyword evidence="4" id="KW-0902">Two-component regulatory system</keyword>
<sequence>MTQFDQKTDPASDPLDLALLRLAHRNNLTTMVVQIAASIGVVLAAHRGDHPVYLTWLGVVLALAAARLLVDRKLASMLSASPTPPWPQLNRWSQAHAGGLILSAALCAGLAWKMLPVENAESQFVIIIILSALSGGAIGVLAPMKLTGRIYVSLMLAPACAQLLMLGGPQAVLGLLGLVFWGVMLVGHHNNHTLTVRSINLGRENLSLIRRLKEHADEVEEMNHTLEQRVAERTVELRDLAVQAQAANRAKSEFLATISHEIRTPLNGVLGMVQILERGKLDDLQRGRVSVIRASAQMLLGILNDVLDISKIEAGALSLSSAPFDLAPFGEGLRRLYEPLAQEKGLTFTLTVTETEALPRIGDEVRLRQILSNLISNALKFTDEGSIRVEINAHGDDVVMSVHDTGVGIAPQDQAQVFDKFVQADGSHNRRAGGTGLGLAICRDLATLMKGEIDLISAPGVGSTFTLRLPLPTAERREVRPAPAAVTPRGPKVLIVDDNATNRMVLQSLLLDYGVAAQTAENGAEAVDAWADREWNAILMDISMPVMNGMEATLAIRERERETGRGHTPIIAVTASAMSHETEAYLAAGMDAVVAKPVDADTLMAILTDRMRLAA</sequence>
<dbReference type="InterPro" id="IPR011006">
    <property type="entry name" value="CheY-like_superfamily"/>
</dbReference>
<dbReference type="InterPro" id="IPR036097">
    <property type="entry name" value="HisK_dim/P_sf"/>
</dbReference>
<dbReference type="SUPFAM" id="SSF47384">
    <property type="entry name" value="Homodimeric domain of signal transducing histidine kinase"/>
    <property type="match status" value="1"/>
</dbReference>
<evidence type="ECO:0000259" key="7">
    <source>
        <dbReference type="PROSITE" id="PS50109"/>
    </source>
</evidence>
<evidence type="ECO:0000256" key="4">
    <source>
        <dbReference type="ARBA" id="ARBA00023012"/>
    </source>
</evidence>
<dbReference type="InterPro" id="IPR005467">
    <property type="entry name" value="His_kinase_dom"/>
</dbReference>
<evidence type="ECO:0000256" key="5">
    <source>
        <dbReference type="PROSITE-ProRule" id="PRU00169"/>
    </source>
</evidence>
<evidence type="ECO:0000256" key="1">
    <source>
        <dbReference type="ARBA" id="ARBA00000085"/>
    </source>
</evidence>
<dbReference type="PANTHER" id="PTHR45339">
    <property type="entry name" value="HYBRID SIGNAL TRANSDUCTION HISTIDINE KINASE J"/>
    <property type="match status" value="1"/>
</dbReference>
<dbReference type="Gene3D" id="3.40.50.2300">
    <property type="match status" value="1"/>
</dbReference>
<organism evidence="9 10">
    <name type="scientific">Phenylobacterium conjunctum</name>
    <dbReference type="NCBI Taxonomy" id="1298959"/>
    <lineage>
        <taxon>Bacteria</taxon>
        <taxon>Pseudomonadati</taxon>
        <taxon>Pseudomonadota</taxon>
        <taxon>Alphaproteobacteria</taxon>
        <taxon>Caulobacterales</taxon>
        <taxon>Caulobacteraceae</taxon>
        <taxon>Phenylobacterium</taxon>
    </lineage>
</organism>
<accession>A0ABW3T1H1</accession>
<dbReference type="InterPro" id="IPR004358">
    <property type="entry name" value="Sig_transdc_His_kin-like_C"/>
</dbReference>
<keyword evidence="9" id="KW-0547">Nucleotide-binding</keyword>
<dbReference type="InterPro" id="IPR003594">
    <property type="entry name" value="HATPase_dom"/>
</dbReference>
<evidence type="ECO:0000256" key="6">
    <source>
        <dbReference type="SAM" id="Phobius"/>
    </source>
</evidence>
<dbReference type="Pfam" id="PF02518">
    <property type="entry name" value="HATPase_c"/>
    <property type="match status" value="1"/>
</dbReference>
<dbReference type="InterPro" id="IPR036890">
    <property type="entry name" value="HATPase_C_sf"/>
</dbReference>
<dbReference type="SMART" id="SM00448">
    <property type="entry name" value="REC"/>
    <property type="match status" value="1"/>
</dbReference>
<dbReference type="InterPro" id="IPR003661">
    <property type="entry name" value="HisK_dim/P_dom"/>
</dbReference>
<feature type="transmembrane region" description="Helical" evidence="6">
    <location>
        <begin position="163"/>
        <end position="187"/>
    </location>
</feature>
<keyword evidence="6" id="KW-1133">Transmembrane helix</keyword>
<dbReference type="Gene3D" id="3.30.565.10">
    <property type="entry name" value="Histidine kinase-like ATPase, C-terminal domain"/>
    <property type="match status" value="1"/>
</dbReference>
<evidence type="ECO:0000256" key="2">
    <source>
        <dbReference type="ARBA" id="ARBA00012438"/>
    </source>
</evidence>
<feature type="domain" description="Histidine kinase" evidence="7">
    <location>
        <begin position="257"/>
        <end position="473"/>
    </location>
</feature>
<dbReference type="CDD" id="cd00082">
    <property type="entry name" value="HisKA"/>
    <property type="match status" value="1"/>
</dbReference>
<evidence type="ECO:0000259" key="8">
    <source>
        <dbReference type="PROSITE" id="PS50110"/>
    </source>
</evidence>
<feature type="domain" description="Response regulatory" evidence="8">
    <location>
        <begin position="492"/>
        <end position="611"/>
    </location>
</feature>
<evidence type="ECO:0000256" key="3">
    <source>
        <dbReference type="ARBA" id="ARBA00022553"/>
    </source>
</evidence>
<dbReference type="Pfam" id="PF00072">
    <property type="entry name" value="Response_reg"/>
    <property type="match status" value="1"/>
</dbReference>
<comment type="caution">
    <text evidence="9">The sequence shown here is derived from an EMBL/GenBank/DDBJ whole genome shotgun (WGS) entry which is preliminary data.</text>
</comment>
<dbReference type="PROSITE" id="PS50109">
    <property type="entry name" value="HIS_KIN"/>
    <property type="match status" value="1"/>
</dbReference>
<dbReference type="InterPro" id="IPR001789">
    <property type="entry name" value="Sig_transdc_resp-reg_receiver"/>
</dbReference>
<evidence type="ECO:0000313" key="10">
    <source>
        <dbReference type="Proteomes" id="UP001597216"/>
    </source>
</evidence>
<dbReference type="CDD" id="cd16922">
    <property type="entry name" value="HATPase_EvgS-ArcB-TorS-like"/>
    <property type="match status" value="1"/>
</dbReference>
<dbReference type="SMART" id="SM00387">
    <property type="entry name" value="HATPase_c"/>
    <property type="match status" value="1"/>
</dbReference>
<dbReference type="Gene3D" id="1.10.287.130">
    <property type="match status" value="1"/>
</dbReference>
<dbReference type="Proteomes" id="UP001597216">
    <property type="component" value="Unassembled WGS sequence"/>
</dbReference>
<proteinExistence type="predicted"/>
<reference evidence="10" key="1">
    <citation type="journal article" date="2019" name="Int. J. Syst. Evol. Microbiol.">
        <title>The Global Catalogue of Microorganisms (GCM) 10K type strain sequencing project: providing services to taxonomists for standard genome sequencing and annotation.</title>
        <authorList>
            <consortium name="The Broad Institute Genomics Platform"/>
            <consortium name="The Broad Institute Genome Sequencing Center for Infectious Disease"/>
            <person name="Wu L."/>
            <person name="Ma J."/>
        </authorList>
    </citation>
    <scope>NUCLEOTIDE SEQUENCE [LARGE SCALE GENOMIC DNA]</scope>
    <source>
        <strain evidence="10">CCUG 55074</strain>
    </source>
</reference>
<comment type="catalytic activity">
    <reaction evidence="1">
        <text>ATP + protein L-histidine = ADP + protein N-phospho-L-histidine.</text>
        <dbReference type="EC" id="2.7.13.3"/>
    </reaction>
</comment>
<dbReference type="SUPFAM" id="SSF55874">
    <property type="entry name" value="ATPase domain of HSP90 chaperone/DNA topoisomerase II/histidine kinase"/>
    <property type="match status" value="1"/>
</dbReference>
<dbReference type="Pfam" id="PF00512">
    <property type="entry name" value="HisKA"/>
    <property type="match status" value="1"/>
</dbReference>
<dbReference type="PANTHER" id="PTHR45339:SF1">
    <property type="entry name" value="HYBRID SIGNAL TRANSDUCTION HISTIDINE KINASE J"/>
    <property type="match status" value="1"/>
</dbReference>
<feature type="transmembrane region" description="Helical" evidence="6">
    <location>
        <begin position="28"/>
        <end position="46"/>
    </location>
</feature>
<keyword evidence="9" id="KW-0067">ATP-binding</keyword>
<protein>
    <recommendedName>
        <fullName evidence="2">histidine kinase</fullName>
        <ecNumber evidence="2">2.7.13.3</ecNumber>
    </recommendedName>
</protein>
<keyword evidence="10" id="KW-1185">Reference proteome</keyword>
<name>A0ABW3T1H1_9CAUL</name>
<keyword evidence="3 5" id="KW-0597">Phosphoprotein</keyword>
<keyword evidence="6" id="KW-0472">Membrane</keyword>